<keyword evidence="2" id="KW-1185">Reference proteome</keyword>
<dbReference type="SUPFAM" id="SSF54285">
    <property type="entry name" value="MoaD/ThiS"/>
    <property type="match status" value="1"/>
</dbReference>
<dbReference type="RefSeq" id="WP_207118578.1">
    <property type="nucleotide sequence ID" value="NZ_JAFLEQ010000008.1"/>
</dbReference>
<dbReference type="NCBIfam" id="TIGR01683">
    <property type="entry name" value="thiS"/>
    <property type="match status" value="1"/>
</dbReference>
<dbReference type="EMBL" id="JAFLEQ010000008">
    <property type="protein sequence ID" value="MBN9643856.1"/>
    <property type="molecule type" value="Genomic_DNA"/>
</dbReference>
<dbReference type="Gene3D" id="3.10.20.30">
    <property type="match status" value="1"/>
</dbReference>
<dbReference type="InterPro" id="IPR010035">
    <property type="entry name" value="Thi_S"/>
</dbReference>
<comment type="caution">
    <text evidence="1">The sequence shown here is derived from an EMBL/GenBank/DDBJ whole genome shotgun (WGS) entry which is preliminary data.</text>
</comment>
<accession>A0A939DZT3</accession>
<evidence type="ECO:0000313" key="2">
    <source>
        <dbReference type="Proteomes" id="UP000664332"/>
    </source>
</evidence>
<reference evidence="1" key="1">
    <citation type="submission" date="2021-03" db="EMBL/GenBank/DDBJ databases">
        <authorList>
            <person name="Sun Q."/>
        </authorList>
    </citation>
    <scope>NUCLEOTIDE SEQUENCE</scope>
    <source>
        <strain evidence="1">CCM 8862</strain>
    </source>
</reference>
<dbReference type="PANTHER" id="PTHR34472:SF1">
    <property type="entry name" value="SULFUR CARRIER PROTEIN THIS"/>
    <property type="match status" value="1"/>
</dbReference>
<gene>
    <name evidence="1" type="primary">thiS</name>
    <name evidence="1" type="ORF">JZY06_04355</name>
</gene>
<dbReference type="CDD" id="cd00565">
    <property type="entry name" value="Ubl_ThiS"/>
    <property type="match status" value="1"/>
</dbReference>
<name>A0A939DZT3_9CORY</name>
<dbReference type="InterPro" id="IPR003749">
    <property type="entry name" value="ThiS/MoaD-like"/>
</dbReference>
<dbReference type="Proteomes" id="UP000664332">
    <property type="component" value="Unassembled WGS sequence"/>
</dbReference>
<dbReference type="InterPro" id="IPR016155">
    <property type="entry name" value="Mopterin_synth/thiamin_S_b"/>
</dbReference>
<dbReference type="PANTHER" id="PTHR34472">
    <property type="entry name" value="SULFUR CARRIER PROTEIN THIS"/>
    <property type="match status" value="1"/>
</dbReference>
<organism evidence="1 2">
    <name type="scientific">Corynebacterium mendelii</name>
    <dbReference type="NCBI Taxonomy" id="2765362"/>
    <lineage>
        <taxon>Bacteria</taxon>
        <taxon>Bacillati</taxon>
        <taxon>Actinomycetota</taxon>
        <taxon>Actinomycetes</taxon>
        <taxon>Mycobacteriales</taxon>
        <taxon>Corynebacteriaceae</taxon>
        <taxon>Corynebacterium</taxon>
    </lineage>
</organism>
<dbReference type="InterPro" id="IPR012675">
    <property type="entry name" value="Beta-grasp_dom_sf"/>
</dbReference>
<sequence length="70" mass="7342">MDNTITITLNGETTVIAAHTTVAGLIDQRGISPDGTAVAVGETVLPRSRWKDNRLRPGDTVEILTAVQGG</sequence>
<protein>
    <submittedName>
        <fullName evidence="1">Sulfur carrier protein ThiS</fullName>
    </submittedName>
</protein>
<evidence type="ECO:0000313" key="1">
    <source>
        <dbReference type="EMBL" id="MBN9643856.1"/>
    </source>
</evidence>
<dbReference type="Pfam" id="PF02597">
    <property type="entry name" value="ThiS"/>
    <property type="match status" value="1"/>
</dbReference>
<proteinExistence type="predicted"/>
<dbReference type="AlphaFoldDB" id="A0A939DZT3"/>